<dbReference type="SUPFAM" id="SSF53850">
    <property type="entry name" value="Periplasmic binding protein-like II"/>
    <property type="match status" value="1"/>
</dbReference>
<reference evidence="4 5" key="1">
    <citation type="submission" date="2017-09" db="EMBL/GenBank/DDBJ databases">
        <title>Depth-based differentiation of microbial function through sediment-hosted aquifers and enrichment of novel symbionts in the deep terrestrial subsurface.</title>
        <authorList>
            <person name="Probst A.J."/>
            <person name="Ladd B."/>
            <person name="Jarett J.K."/>
            <person name="Geller-Mcgrath D.E."/>
            <person name="Sieber C.M."/>
            <person name="Emerson J.B."/>
            <person name="Anantharaman K."/>
            <person name="Thomas B.C."/>
            <person name="Malmstrom R."/>
            <person name="Stieglmeier M."/>
            <person name="Klingl A."/>
            <person name="Woyke T."/>
            <person name="Ryan C.M."/>
            <person name="Banfield J.F."/>
        </authorList>
    </citation>
    <scope>NUCLEOTIDE SEQUENCE [LARGE SCALE GENOMIC DNA]</scope>
    <source>
        <strain evidence="4">CG10_big_fil_rev_8_21_14_0_10_31_9</strain>
    </source>
</reference>
<evidence type="ECO:0000256" key="2">
    <source>
        <dbReference type="ARBA" id="ARBA00022448"/>
    </source>
</evidence>
<organism evidence="4 5">
    <name type="scientific">Candidatus Wolfebacteria bacterium CG10_big_fil_rev_8_21_14_0_10_31_9</name>
    <dbReference type="NCBI Taxonomy" id="1975070"/>
    <lineage>
        <taxon>Bacteria</taxon>
        <taxon>Candidatus Wolfeibacteriota</taxon>
    </lineage>
</organism>
<evidence type="ECO:0000313" key="5">
    <source>
        <dbReference type="Proteomes" id="UP000231602"/>
    </source>
</evidence>
<comment type="similarity">
    <text evidence="1">Belongs to the bacterial solute-binding protein 1 family.</text>
</comment>
<dbReference type="PANTHER" id="PTHR30061">
    <property type="entry name" value="MALTOSE-BINDING PERIPLASMIC PROTEIN"/>
    <property type="match status" value="1"/>
</dbReference>
<dbReference type="GO" id="GO:0055052">
    <property type="term" value="C:ATP-binding cassette (ABC) transporter complex, substrate-binding subunit-containing"/>
    <property type="evidence" value="ECO:0007669"/>
    <property type="project" value="TreeGrafter"/>
</dbReference>
<dbReference type="Proteomes" id="UP000231602">
    <property type="component" value="Unassembled WGS sequence"/>
</dbReference>
<comment type="caution">
    <text evidence="4">The sequence shown here is derived from an EMBL/GenBank/DDBJ whole genome shotgun (WGS) entry which is preliminary data.</text>
</comment>
<proteinExistence type="inferred from homology"/>
<dbReference type="PANTHER" id="PTHR30061:SF50">
    <property type="entry name" value="MALTOSE_MALTODEXTRIN-BINDING PERIPLASMIC PROTEIN"/>
    <property type="match status" value="1"/>
</dbReference>
<name>A0A2H0RDL8_9BACT</name>
<evidence type="ECO:0000256" key="1">
    <source>
        <dbReference type="ARBA" id="ARBA00008520"/>
    </source>
</evidence>
<dbReference type="EMBL" id="PCXV01000025">
    <property type="protein sequence ID" value="PIR44114.1"/>
    <property type="molecule type" value="Genomic_DNA"/>
</dbReference>
<keyword evidence="3" id="KW-0732">Signal</keyword>
<dbReference type="AlphaFoldDB" id="A0A2H0RDL8"/>
<gene>
    <name evidence="4" type="ORF">COV23_01615</name>
</gene>
<dbReference type="Gene3D" id="3.40.190.10">
    <property type="entry name" value="Periplasmic binding protein-like II"/>
    <property type="match status" value="1"/>
</dbReference>
<dbReference type="Pfam" id="PF13416">
    <property type="entry name" value="SBP_bac_8"/>
    <property type="match status" value="1"/>
</dbReference>
<dbReference type="GO" id="GO:0015768">
    <property type="term" value="P:maltose transport"/>
    <property type="evidence" value="ECO:0007669"/>
    <property type="project" value="TreeGrafter"/>
</dbReference>
<evidence type="ECO:0000313" key="4">
    <source>
        <dbReference type="EMBL" id="PIR44114.1"/>
    </source>
</evidence>
<protein>
    <recommendedName>
        <fullName evidence="6">ABC transporter substrate-binding protein</fullName>
    </recommendedName>
</protein>
<accession>A0A2H0RDL8</accession>
<evidence type="ECO:0000256" key="3">
    <source>
        <dbReference type="ARBA" id="ARBA00022729"/>
    </source>
</evidence>
<feature type="non-terminal residue" evidence="4">
    <location>
        <position position="1"/>
    </location>
</feature>
<dbReference type="GO" id="GO:0042956">
    <property type="term" value="P:maltodextrin transmembrane transport"/>
    <property type="evidence" value="ECO:0007669"/>
    <property type="project" value="TreeGrafter"/>
</dbReference>
<keyword evidence="2" id="KW-0813">Transport</keyword>
<sequence length="260" mass="28889">KSIALPPATWDDLKNLIPYLTELDSSNQIKKSAIAIGGSNKSVDKSSDILTLLLFQFNSSFINPQNYAVNFDNKSVEALNFYLQFANPTSKYYTWNNNLNNSLDSFASGDTAMMINYAKQAQVIKKKNPFLNFAIAPVPQFNLSRPSNFTDYWGMAVSTQSKFPIDAWDFIIAFTAHDNFIEKYIKNTKLPPATRTLINKYIGDPDLSAFAKQSLSSTSISGLDTTVFAQSLSNAIESVLNGKLNSSKALDQVRAEMNTQ</sequence>
<evidence type="ECO:0008006" key="6">
    <source>
        <dbReference type="Google" id="ProtNLM"/>
    </source>
</evidence>
<dbReference type="InterPro" id="IPR006059">
    <property type="entry name" value="SBP"/>
</dbReference>
<dbReference type="GO" id="GO:1901982">
    <property type="term" value="F:maltose binding"/>
    <property type="evidence" value="ECO:0007669"/>
    <property type="project" value="TreeGrafter"/>
</dbReference>